<sequence length="519" mass="60149">MYEIKSVEKIKMLLKANIPLFFLLTFLIIFLYINSISGKFLVDDIPGFVENPSVINGVWTVETFRIQNLMYALVYKVFGLNNIVLHLISIAVHIINSFLVFILLFMLFGKRVAGIATFLFAFHPVNSETVSWISANNYLFNGTVTFLILIFYFLFRYSNKKVYLYISLVIYILSLVLLGHQWTMTTPALIFILDLFFLKGKLSKKILYSLPFIIPTLIYFFLYVNSNLINPRIEHVSFFNESKELNIPWIMRVPYSISASAKLLVFPSELSIYHEVDPREQNLLNAQLLSLVIIGMTIFLFFYNRRLSILILLIYITLTPVFAPQMITWVTAERYLYIAAVFYSVIITKIILAVSDRLNFKKLPVAITLILLVLFSYKIVTRNNDWQNETNLWLSAVNKTPYPEKVLNNLGETYYKLNDFQNAALNFSNAIKINPTYSFAYHNLARVYLAKKNYEQAELGFKKAVELNPILYQAWFGLAAVEIQKNDRAKAIDYLNKTLEVNPEYEKATTLLIKLNSIQ</sequence>
<evidence type="ECO:0000313" key="5">
    <source>
        <dbReference type="EMBL" id="OGC54426.1"/>
    </source>
</evidence>
<feature type="transmembrane region" description="Helical" evidence="4">
    <location>
        <begin position="363"/>
        <end position="380"/>
    </location>
</feature>
<dbReference type="InterPro" id="IPR019734">
    <property type="entry name" value="TPR_rpt"/>
</dbReference>
<dbReference type="PROSITE" id="PS50005">
    <property type="entry name" value="TPR"/>
    <property type="match status" value="3"/>
</dbReference>
<feature type="transmembrane region" description="Helical" evidence="4">
    <location>
        <begin position="12"/>
        <end position="33"/>
    </location>
</feature>
<dbReference type="Pfam" id="PF00515">
    <property type="entry name" value="TPR_1"/>
    <property type="match status" value="1"/>
</dbReference>
<proteinExistence type="predicted"/>
<keyword evidence="1" id="KW-0677">Repeat</keyword>
<organism evidence="5 6">
    <name type="scientific">candidate division WWE3 bacterium RIFCSPHIGHO2_02_FULL_38_14</name>
    <dbReference type="NCBI Taxonomy" id="1802620"/>
    <lineage>
        <taxon>Bacteria</taxon>
        <taxon>Katanobacteria</taxon>
    </lineage>
</organism>
<feature type="transmembrane region" description="Helical" evidence="4">
    <location>
        <begin position="112"/>
        <end position="132"/>
    </location>
</feature>
<dbReference type="PANTHER" id="PTHR44227:SF3">
    <property type="entry name" value="PROTEIN O-MANNOSYL-TRANSFERASE TMTC4"/>
    <property type="match status" value="1"/>
</dbReference>
<dbReference type="PROSITE" id="PS50293">
    <property type="entry name" value="TPR_REGION"/>
    <property type="match status" value="2"/>
</dbReference>
<dbReference type="Pfam" id="PF07719">
    <property type="entry name" value="TPR_2"/>
    <property type="match status" value="1"/>
</dbReference>
<reference evidence="5 6" key="1">
    <citation type="journal article" date="2016" name="Nat. Commun.">
        <title>Thousands of microbial genomes shed light on interconnected biogeochemical processes in an aquifer system.</title>
        <authorList>
            <person name="Anantharaman K."/>
            <person name="Brown C.T."/>
            <person name="Hug L.A."/>
            <person name="Sharon I."/>
            <person name="Castelle C.J."/>
            <person name="Probst A.J."/>
            <person name="Thomas B.C."/>
            <person name="Singh A."/>
            <person name="Wilkins M.J."/>
            <person name="Karaoz U."/>
            <person name="Brodie E.L."/>
            <person name="Williams K.H."/>
            <person name="Hubbard S.S."/>
            <person name="Banfield J.F."/>
        </authorList>
    </citation>
    <scope>NUCLEOTIDE SEQUENCE [LARGE SCALE GENOMIC DNA]</scope>
</reference>
<evidence type="ECO:0000313" key="6">
    <source>
        <dbReference type="Proteomes" id="UP000178127"/>
    </source>
</evidence>
<feature type="repeat" description="TPR" evidence="3">
    <location>
        <begin position="472"/>
        <end position="505"/>
    </location>
</feature>
<feature type="transmembrane region" description="Helical" evidence="4">
    <location>
        <begin position="286"/>
        <end position="303"/>
    </location>
</feature>
<feature type="transmembrane region" description="Helical" evidence="4">
    <location>
        <begin position="83"/>
        <end position="105"/>
    </location>
</feature>
<evidence type="ECO:0000256" key="3">
    <source>
        <dbReference type="PROSITE-ProRule" id="PRU00339"/>
    </source>
</evidence>
<dbReference type="AlphaFoldDB" id="A0A1F4VB48"/>
<feature type="transmembrane region" description="Helical" evidence="4">
    <location>
        <begin position="206"/>
        <end position="224"/>
    </location>
</feature>
<comment type="caution">
    <text evidence="5">The sequence shown here is derived from an EMBL/GenBank/DDBJ whole genome shotgun (WGS) entry which is preliminary data.</text>
</comment>
<dbReference type="InterPro" id="IPR052346">
    <property type="entry name" value="O-mannosyl-transferase_TMTC"/>
</dbReference>
<name>A0A1F4VB48_UNCKA</name>
<feature type="transmembrane region" description="Helical" evidence="4">
    <location>
        <begin position="335"/>
        <end position="354"/>
    </location>
</feature>
<keyword evidence="4" id="KW-0812">Transmembrane</keyword>
<dbReference type="PANTHER" id="PTHR44227">
    <property type="match status" value="1"/>
</dbReference>
<gene>
    <name evidence="5" type="ORF">A3D91_00830</name>
</gene>
<feature type="transmembrane region" description="Helical" evidence="4">
    <location>
        <begin position="310"/>
        <end position="329"/>
    </location>
</feature>
<accession>A0A1F4VB48</accession>
<feature type="repeat" description="TPR" evidence="3">
    <location>
        <begin position="438"/>
        <end position="471"/>
    </location>
</feature>
<protein>
    <submittedName>
        <fullName evidence="5">Uncharacterized protein</fullName>
    </submittedName>
</protein>
<keyword evidence="4" id="KW-1133">Transmembrane helix</keyword>
<evidence type="ECO:0000256" key="1">
    <source>
        <dbReference type="ARBA" id="ARBA00022737"/>
    </source>
</evidence>
<dbReference type="InterPro" id="IPR011990">
    <property type="entry name" value="TPR-like_helical_dom_sf"/>
</dbReference>
<dbReference type="EMBL" id="MEVD01000003">
    <property type="protein sequence ID" value="OGC54426.1"/>
    <property type="molecule type" value="Genomic_DNA"/>
</dbReference>
<keyword evidence="4" id="KW-0472">Membrane</keyword>
<feature type="transmembrane region" description="Helical" evidence="4">
    <location>
        <begin position="162"/>
        <end position="182"/>
    </location>
</feature>
<dbReference type="InterPro" id="IPR013105">
    <property type="entry name" value="TPR_2"/>
</dbReference>
<dbReference type="SUPFAM" id="SSF48452">
    <property type="entry name" value="TPR-like"/>
    <property type="match status" value="1"/>
</dbReference>
<dbReference type="Proteomes" id="UP000178127">
    <property type="component" value="Unassembled WGS sequence"/>
</dbReference>
<feature type="repeat" description="TPR" evidence="3">
    <location>
        <begin position="404"/>
        <end position="437"/>
    </location>
</feature>
<evidence type="ECO:0000256" key="2">
    <source>
        <dbReference type="ARBA" id="ARBA00022803"/>
    </source>
</evidence>
<evidence type="ECO:0000256" key="4">
    <source>
        <dbReference type="SAM" id="Phobius"/>
    </source>
</evidence>
<dbReference type="Pfam" id="PF13181">
    <property type="entry name" value="TPR_8"/>
    <property type="match status" value="1"/>
</dbReference>
<feature type="transmembrane region" description="Helical" evidence="4">
    <location>
        <begin position="138"/>
        <end position="155"/>
    </location>
</feature>
<dbReference type="Gene3D" id="1.25.40.10">
    <property type="entry name" value="Tetratricopeptide repeat domain"/>
    <property type="match status" value="1"/>
</dbReference>
<keyword evidence="2 3" id="KW-0802">TPR repeat</keyword>
<dbReference type="STRING" id="1802620.A3D91_00830"/>
<dbReference type="SMART" id="SM00028">
    <property type="entry name" value="TPR"/>
    <property type="match status" value="3"/>
</dbReference>